<reference evidence="3 4" key="1">
    <citation type="submission" date="2020-07" db="EMBL/GenBank/DDBJ databases">
        <title>Alkalicella. sp. LB2 genome.</title>
        <authorList>
            <person name="Postec A."/>
            <person name="Quemeneur M."/>
        </authorList>
    </citation>
    <scope>NUCLEOTIDE SEQUENCE [LARGE SCALE GENOMIC DNA]</scope>
    <source>
        <strain evidence="3 4">LB2</strain>
    </source>
</reference>
<evidence type="ECO:0000313" key="3">
    <source>
        <dbReference type="EMBL" id="QNO13699.1"/>
    </source>
</evidence>
<proteinExistence type="predicted"/>
<dbReference type="InterPro" id="IPR008756">
    <property type="entry name" value="Peptidase_M56"/>
</dbReference>
<dbReference type="PANTHER" id="PTHR34978">
    <property type="entry name" value="POSSIBLE SENSOR-TRANSDUCER PROTEIN BLAR"/>
    <property type="match status" value="1"/>
</dbReference>
<organism evidence="3 4">
    <name type="scientific">Alkalicella caledoniensis</name>
    <dbReference type="NCBI Taxonomy" id="2731377"/>
    <lineage>
        <taxon>Bacteria</taxon>
        <taxon>Bacillati</taxon>
        <taxon>Bacillota</taxon>
        <taxon>Clostridia</taxon>
        <taxon>Eubacteriales</taxon>
        <taxon>Proteinivoracaceae</taxon>
        <taxon>Alkalicella</taxon>
    </lineage>
</organism>
<dbReference type="KEGG" id="acae:HYG86_02470"/>
<dbReference type="PANTHER" id="PTHR34978:SF3">
    <property type="entry name" value="SLR0241 PROTEIN"/>
    <property type="match status" value="1"/>
</dbReference>
<evidence type="ECO:0000259" key="2">
    <source>
        <dbReference type="Pfam" id="PF05569"/>
    </source>
</evidence>
<evidence type="ECO:0000313" key="4">
    <source>
        <dbReference type="Proteomes" id="UP000516160"/>
    </source>
</evidence>
<dbReference type="InterPro" id="IPR052173">
    <property type="entry name" value="Beta-lactam_resp_regulator"/>
</dbReference>
<feature type="transmembrane region" description="Helical" evidence="1">
    <location>
        <begin position="134"/>
        <end position="154"/>
    </location>
</feature>
<name>A0A7G9W4T7_ALKCA</name>
<keyword evidence="1" id="KW-0472">Membrane</keyword>
<protein>
    <submittedName>
        <fullName evidence="3">M56 family metallopeptidase</fullName>
    </submittedName>
</protein>
<dbReference type="Proteomes" id="UP000516160">
    <property type="component" value="Chromosome"/>
</dbReference>
<dbReference type="CDD" id="cd07326">
    <property type="entry name" value="M56_BlaR1_MecR1_like"/>
    <property type="match status" value="1"/>
</dbReference>
<feature type="transmembrane region" description="Helical" evidence="1">
    <location>
        <begin position="40"/>
        <end position="58"/>
    </location>
</feature>
<dbReference type="AlphaFoldDB" id="A0A7G9W4T7"/>
<dbReference type="Pfam" id="PF05569">
    <property type="entry name" value="Peptidase_M56"/>
    <property type="match status" value="1"/>
</dbReference>
<dbReference type="Gene3D" id="3.30.2010.10">
    <property type="entry name" value="Metalloproteases ('zincins'), catalytic domain"/>
    <property type="match status" value="1"/>
</dbReference>
<feature type="transmembrane region" description="Helical" evidence="1">
    <location>
        <begin position="70"/>
        <end position="98"/>
    </location>
</feature>
<sequence length="247" mass="28483">MYNLISHPFITYSIVVTMVSYVMVHFITRYFIKNNTITGMLWLSVLMIGPLAYSLEYSRKSCIFIREGKGLHYLCFLSGKLGNILFPLLILFLAYALFRTSKGIYGYYKIRKTVSIYSLYSEDLQKIIRKKLDLAIPVYIVDLPMGTVFTLGFLNPKIYISKEMVDTLEKDELGCILIHEAGHGKSKDNLLKLILIFVRDLMFFNPLVDLALKKYFICREISCDKGAATHFSQETLNKCYIKVAKQI</sequence>
<dbReference type="RefSeq" id="WP_213167366.1">
    <property type="nucleotide sequence ID" value="NZ_CP058559.1"/>
</dbReference>
<keyword evidence="1" id="KW-0812">Transmembrane</keyword>
<accession>A0A7G9W4T7</accession>
<keyword evidence="1" id="KW-1133">Transmembrane helix</keyword>
<evidence type="ECO:0000256" key="1">
    <source>
        <dbReference type="SAM" id="Phobius"/>
    </source>
</evidence>
<feature type="domain" description="Peptidase M56" evidence="2">
    <location>
        <begin position="86"/>
        <end position="230"/>
    </location>
</feature>
<gene>
    <name evidence="3" type="ORF">HYG86_02470</name>
</gene>
<dbReference type="EMBL" id="CP058559">
    <property type="protein sequence ID" value="QNO13699.1"/>
    <property type="molecule type" value="Genomic_DNA"/>
</dbReference>
<keyword evidence="4" id="KW-1185">Reference proteome</keyword>
<feature type="transmembrane region" description="Helical" evidence="1">
    <location>
        <begin position="9"/>
        <end position="28"/>
    </location>
</feature>